<reference evidence="6" key="1">
    <citation type="submission" date="2016-12" db="EMBL/GenBank/DDBJ databases">
        <authorList>
            <person name="Rodrigo-Torres L."/>
            <person name="Arahal R.D."/>
            <person name="Lucena T."/>
        </authorList>
    </citation>
    <scope>NUCLEOTIDE SEQUENCE [LARGE SCALE GENOMIC DNA]</scope>
</reference>
<keyword evidence="4" id="KW-0732">Signal</keyword>
<proteinExistence type="predicted"/>
<dbReference type="SUPFAM" id="SSF81901">
    <property type="entry name" value="HCP-like"/>
    <property type="match status" value="1"/>
</dbReference>
<evidence type="ECO:0000256" key="2">
    <source>
        <dbReference type="SAM" id="Coils"/>
    </source>
</evidence>
<dbReference type="EMBL" id="FRFG01000025">
    <property type="protein sequence ID" value="SHO56358.1"/>
    <property type="molecule type" value="Genomic_DNA"/>
</dbReference>
<keyword evidence="1" id="KW-0143">Chaperone</keyword>
<dbReference type="InterPro" id="IPR011990">
    <property type="entry name" value="TPR-like_helical_dom_sf"/>
</dbReference>
<dbReference type="Pfam" id="PF08238">
    <property type="entry name" value="Sel1"/>
    <property type="match status" value="3"/>
</dbReference>
<evidence type="ECO:0000313" key="6">
    <source>
        <dbReference type="Proteomes" id="UP000184600"/>
    </source>
</evidence>
<dbReference type="InterPro" id="IPR036869">
    <property type="entry name" value="J_dom_sf"/>
</dbReference>
<dbReference type="PANTHER" id="PTHR43628">
    <property type="entry name" value="ACTIVATOR OF C KINASE PROTEIN 1-RELATED"/>
    <property type="match status" value="1"/>
</dbReference>
<dbReference type="Gene3D" id="1.25.40.10">
    <property type="entry name" value="Tetratricopeptide repeat domain"/>
    <property type="match status" value="1"/>
</dbReference>
<dbReference type="SUPFAM" id="SSF46565">
    <property type="entry name" value="Chaperone J-domain"/>
    <property type="match status" value="1"/>
</dbReference>
<keyword evidence="3" id="KW-1133">Transmembrane helix</keyword>
<dbReference type="Gene3D" id="1.10.287.110">
    <property type="entry name" value="DnaJ domain"/>
    <property type="match status" value="1"/>
</dbReference>
<dbReference type="AlphaFoldDB" id="A0A1M7YUV7"/>
<keyword evidence="2" id="KW-0175">Coiled coil</keyword>
<dbReference type="STRING" id="1117707.VQ7734_02127"/>
<evidence type="ECO:0000256" key="3">
    <source>
        <dbReference type="SAM" id="Phobius"/>
    </source>
</evidence>
<accession>A0A1M7YUV7</accession>
<evidence type="ECO:0000313" key="5">
    <source>
        <dbReference type="EMBL" id="SHO56358.1"/>
    </source>
</evidence>
<sequence length="344" mass="38744">MKFIIPLLFLILTTSVNASDFETVKNQAIGRDSQAQYQLGQMYQRGEGVKQDAAQAFYWIEQAAENGNPQAQAEVAEAYVTGNGTPPDNEQAVYWLTLLATNGHTSAQTRLGQLFEQKSPQLSPQSLALIWYRVAATKDPEAELFYSQLLEKQFNQQRAKQISQIKLLDKLLVTPENTPAEEKITPPAPARQNSGELISNGLIWGSLLTLFLIIVMVLKQLVLKKQKIYQQNTDIQSKKLSEQQLTIKKQKQQLAALFQEVKKLQHQIQSGKKAGGTATPPSSQKLELACALFGYQPNQIPEMKQIKLRYKQLSKIYHPDLKGSDDEMKRLNQSLKVILAHLKQ</sequence>
<organism evidence="5 6">
    <name type="scientific">Vibrio quintilis</name>
    <dbReference type="NCBI Taxonomy" id="1117707"/>
    <lineage>
        <taxon>Bacteria</taxon>
        <taxon>Pseudomonadati</taxon>
        <taxon>Pseudomonadota</taxon>
        <taxon>Gammaproteobacteria</taxon>
        <taxon>Vibrionales</taxon>
        <taxon>Vibrionaceae</taxon>
        <taxon>Vibrio</taxon>
    </lineage>
</organism>
<evidence type="ECO:0000256" key="1">
    <source>
        <dbReference type="ARBA" id="ARBA00023186"/>
    </source>
</evidence>
<protein>
    <submittedName>
        <fullName evidence="5">Localization factor PodJL</fullName>
    </submittedName>
</protein>
<name>A0A1M7YUV7_9VIBR</name>
<dbReference type="InterPro" id="IPR006597">
    <property type="entry name" value="Sel1-like"/>
</dbReference>
<dbReference type="SMART" id="SM00671">
    <property type="entry name" value="SEL1"/>
    <property type="match status" value="3"/>
</dbReference>
<feature type="chain" id="PRO_5012523144" evidence="4">
    <location>
        <begin position="19"/>
        <end position="344"/>
    </location>
</feature>
<dbReference type="OrthoDB" id="5906522at2"/>
<dbReference type="RefSeq" id="WP_083601587.1">
    <property type="nucleotide sequence ID" value="NZ_AP024897.1"/>
</dbReference>
<dbReference type="Proteomes" id="UP000184600">
    <property type="component" value="Unassembled WGS sequence"/>
</dbReference>
<keyword evidence="6" id="KW-1185">Reference proteome</keyword>
<evidence type="ECO:0000256" key="4">
    <source>
        <dbReference type="SAM" id="SignalP"/>
    </source>
</evidence>
<gene>
    <name evidence="5" type="primary">podJ</name>
    <name evidence="5" type="ORF">VQ7734_02127</name>
</gene>
<dbReference type="InterPro" id="IPR052945">
    <property type="entry name" value="Mitotic_Regulator"/>
</dbReference>
<feature type="coiled-coil region" evidence="2">
    <location>
        <begin position="240"/>
        <end position="274"/>
    </location>
</feature>
<keyword evidence="3" id="KW-0812">Transmembrane</keyword>
<feature type="transmembrane region" description="Helical" evidence="3">
    <location>
        <begin position="201"/>
        <end position="218"/>
    </location>
</feature>
<keyword evidence="3" id="KW-0472">Membrane</keyword>
<dbReference type="PANTHER" id="PTHR43628:SF1">
    <property type="entry name" value="CHITIN SYNTHASE REGULATORY FACTOR 2-RELATED"/>
    <property type="match status" value="1"/>
</dbReference>
<feature type="signal peptide" evidence="4">
    <location>
        <begin position="1"/>
        <end position="18"/>
    </location>
</feature>